<evidence type="ECO:0000256" key="3">
    <source>
        <dbReference type="ARBA" id="ARBA00023136"/>
    </source>
</evidence>
<evidence type="ECO:0000259" key="4">
    <source>
        <dbReference type="Pfam" id="PF01103"/>
    </source>
</evidence>
<evidence type="ECO:0000256" key="1">
    <source>
        <dbReference type="ARBA" id="ARBA00004370"/>
    </source>
</evidence>
<dbReference type="InterPro" id="IPR000184">
    <property type="entry name" value="Bac_surfAg_D15"/>
</dbReference>
<dbReference type="Gene3D" id="2.120.10.30">
    <property type="entry name" value="TolB, C-terminal domain"/>
    <property type="match status" value="2"/>
</dbReference>
<protein>
    <recommendedName>
        <fullName evidence="7">Bacterial surface antigen (D15) domain-containing protein</fullName>
    </recommendedName>
</protein>
<evidence type="ECO:0008006" key="7">
    <source>
        <dbReference type="Google" id="ProtNLM"/>
    </source>
</evidence>
<reference evidence="6" key="1">
    <citation type="journal article" date="2020" name="mSystems">
        <title>Genome- and Community-Level Interaction Insights into Carbon Utilization and Element Cycling Functions of Hydrothermarchaeota in Hydrothermal Sediment.</title>
        <authorList>
            <person name="Zhou Z."/>
            <person name="Liu Y."/>
            <person name="Xu W."/>
            <person name="Pan J."/>
            <person name="Luo Z.H."/>
            <person name="Li M."/>
        </authorList>
    </citation>
    <scope>NUCLEOTIDE SEQUENCE [LARGE SCALE GENOMIC DNA]</scope>
    <source>
        <strain evidence="6">SpSt-1182</strain>
    </source>
</reference>
<sequence>MPRRTAAWLLVACLGLLVFPTPTSGQYRWFGKNKVQTRDYRFQSYETEHFRILFYPGGEGIAEFAANSAEEYYAGLVRDLGFELDFKVPLIVYLSPGQFSETNVILDIIEEGVGGFAELFKNRIVLPFSGSYADFHHIIGHEVTHIFQFAMFYRSRMASLLGAVDEFRIPLWVLEGHAEYQSGWVNVRSEVFMRDLVLNNRVVPIQHLHDGMGYLVYRQGESFYHFVEEKYGRPKVYEFLHTLKNRRNLEATFNRVFGAGVERVSEDWMRWLRVRYWPQVTELVHFDTLARKLTEHRRDGSVYNTAPVISPSGTRVAFISDRHEYTDLYVMSALDGRILKRLVRGERSGGFEAMHLLRPGIAWSPDEELIALATTSAGRDNIALIEYATGRVRRRLAFGLDALRAPVFAPDGRSLAFEGVRNGFCDIYTVGVEGGQPRRLTYDIYEDRDVAFSPGGDSLVFVSDRPDPGGEWLPGIYALWLRDEQGRLTRLTDRSPDLGRPAFTGDGRRLVYTAADSARNIYVYSLDERRNVGRTRFTGEASHVSLSADDRRLVFAYFDNAGWDIAVIHEPLERIPTETSVFAVATDTARYRPEGLDFSRVKRLGFSISPDYAVGAATWSSAGGAAGVVNVALSDMLGNHRFELYSDIYGDILNSDLTLQYWLLPARLDWGFTFFQFRDIPFFAPESLVIDRMNRGGQVLAVYPFDKLTRVELGLTGYASNVTYWNWDGSYRQYFADSSRWERAFYTSPAFVFDNTYWTWQGPARGTRLRVGADLTFLSSRESYDFYGDFRNYQRIGRRAVFASRLFGVGGFGADAGGYYLGGETVRGYRYWEFYRRRGPALTLASLELRMPFIDRLSIAAPLPLELGGIRGVMFVDAGYVPQDSFRFWNREMNRPEDIKVGAGAGLRIQISYFYLKLDWAYPLSATEDRNWKFYFGLGTEF</sequence>
<name>A0A7V0T4U2_UNCW3</name>
<dbReference type="PANTHER" id="PTHR36842">
    <property type="entry name" value="PROTEIN TOLB HOMOLOG"/>
    <property type="match status" value="1"/>
</dbReference>
<dbReference type="Gene3D" id="2.40.160.50">
    <property type="entry name" value="membrane protein fhac: a member of the omp85/tpsb transporter family"/>
    <property type="match status" value="1"/>
</dbReference>
<accession>A0A7V0T4U2</accession>
<comment type="caution">
    <text evidence="6">The sequence shown here is derived from an EMBL/GenBank/DDBJ whole genome shotgun (WGS) entry which is preliminary data.</text>
</comment>
<feature type="domain" description="Bacterial surface antigen (D15)" evidence="4">
    <location>
        <begin position="662"/>
        <end position="942"/>
    </location>
</feature>
<dbReference type="AlphaFoldDB" id="A0A7V0T4U2"/>
<dbReference type="SUPFAM" id="SSF82171">
    <property type="entry name" value="DPP6 N-terminal domain-like"/>
    <property type="match status" value="1"/>
</dbReference>
<dbReference type="Pfam" id="PF07676">
    <property type="entry name" value="PD40"/>
    <property type="match status" value="4"/>
</dbReference>
<dbReference type="InterPro" id="IPR011659">
    <property type="entry name" value="WD40"/>
</dbReference>
<dbReference type="Pfam" id="PF13485">
    <property type="entry name" value="Peptidase_MA_2"/>
    <property type="match status" value="1"/>
</dbReference>
<evidence type="ECO:0000259" key="5">
    <source>
        <dbReference type="Pfam" id="PF13485"/>
    </source>
</evidence>
<keyword evidence="3" id="KW-0472">Membrane</keyword>
<evidence type="ECO:0000256" key="2">
    <source>
        <dbReference type="ARBA" id="ARBA00009820"/>
    </source>
</evidence>
<dbReference type="Proteomes" id="UP000885672">
    <property type="component" value="Unassembled WGS sequence"/>
</dbReference>
<dbReference type="PANTHER" id="PTHR36842:SF1">
    <property type="entry name" value="PROTEIN TOLB"/>
    <property type="match status" value="1"/>
</dbReference>
<proteinExistence type="inferred from homology"/>
<dbReference type="InterPro" id="IPR011044">
    <property type="entry name" value="Quino_amine_DH_bsu"/>
</dbReference>
<dbReference type="EMBL" id="DSBX01000056">
    <property type="protein sequence ID" value="HDQ98951.1"/>
    <property type="molecule type" value="Genomic_DNA"/>
</dbReference>
<dbReference type="GO" id="GO:0019867">
    <property type="term" value="C:outer membrane"/>
    <property type="evidence" value="ECO:0007669"/>
    <property type="project" value="InterPro"/>
</dbReference>
<comment type="subcellular location">
    <subcellularLocation>
        <location evidence="1">Membrane</location>
    </subcellularLocation>
</comment>
<feature type="domain" description="Peptidase MA-like" evidence="5">
    <location>
        <begin position="75"/>
        <end position="272"/>
    </location>
</feature>
<dbReference type="InterPro" id="IPR011042">
    <property type="entry name" value="6-blade_b-propeller_TolB-like"/>
</dbReference>
<gene>
    <name evidence="6" type="ORF">ENN51_01500</name>
</gene>
<evidence type="ECO:0000313" key="6">
    <source>
        <dbReference type="EMBL" id="HDQ98951.1"/>
    </source>
</evidence>
<dbReference type="Pfam" id="PF01103">
    <property type="entry name" value="Omp85"/>
    <property type="match status" value="1"/>
</dbReference>
<comment type="similarity">
    <text evidence="2">Belongs to the TolB family.</text>
</comment>
<organism evidence="6">
    <name type="scientific">candidate division WOR-3 bacterium</name>
    <dbReference type="NCBI Taxonomy" id="2052148"/>
    <lineage>
        <taxon>Bacteria</taxon>
        <taxon>Bacteria division WOR-3</taxon>
    </lineage>
</organism>
<dbReference type="InterPro" id="IPR039568">
    <property type="entry name" value="Peptidase_MA-like_dom"/>
</dbReference>
<dbReference type="SUPFAM" id="SSF50969">
    <property type="entry name" value="YVTN repeat-like/Quinoprotein amine dehydrogenase"/>
    <property type="match status" value="1"/>
</dbReference>